<sequence>MRELYRSSLMELDRAIEETENLLAISDAFITLIDKLLGELEDLHISEAERRQRLATLQA</sequence>
<dbReference type="AlphaFoldDB" id="A0A7W8K025"/>
<keyword evidence="2" id="KW-1185">Reference proteome</keyword>
<evidence type="ECO:0000313" key="1">
    <source>
        <dbReference type="EMBL" id="MBB5366382.1"/>
    </source>
</evidence>
<protein>
    <submittedName>
        <fullName evidence="1">Uncharacterized protein</fullName>
    </submittedName>
</protein>
<reference evidence="1 2" key="1">
    <citation type="submission" date="2020-08" db="EMBL/GenBank/DDBJ databases">
        <title>Genomic Encyclopedia of Type Strains, Phase IV (KMG-IV): sequencing the most valuable type-strain genomes for metagenomic binning, comparative biology and taxonomic classification.</title>
        <authorList>
            <person name="Goeker M."/>
        </authorList>
    </citation>
    <scope>NUCLEOTIDE SEQUENCE [LARGE SCALE GENOMIC DNA]</scope>
    <source>
        <strain evidence="1 2">DSM 27939</strain>
    </source>
</reference>
<dbReference type="Proteomes" id="UP000552709">
    <property type="component" value="Unassembled WGS sequence"/>
</dbReference>
<gene>
    <name evidence="1" type="ORF">HNQ08_005511</name>
</gene>
<organism evidence="1 2">
    <name type="scientific">Deinococcus humi</name>
    <dbReference type="NCBI Taxonomy" id="662880"/>
    <lineage>
        <taxon>Bacteria</taxon>
        <taxon>Thermotogati</taxon>
        <taxon>Deinococcota</taxon>
        <taxon>Deinococci</taxon>
        <taxon>Deinococcales</taxon>
        <taxon>Deinococcaceae</taxon>
        <taxon>Deinococcus</taxon>
    </lineage>
</organism>
<dbReference type="RefSeq" id="WP_184138361.1">
    <property type="nucleotide sequence ID" value="NZ_JACHFL010000039.1"/>
</dbReference>
<name>A0A7W8K025_9DEIO</name>
<comment type="caution">
    <text evidence="1">The sequence shown here is derived from an EMBL/GenBank/DDBJ whole genome shotgun (WGS) entry which is preliminary data.</text>
</comment>
<evidence type="ECO:0000313" key="2">
    <source>
        <dbReference type="Proteomes" id="UP000552709"/>
    </source>
</evidence>
<dbReference type="EMBL" id="JACHFL010000039">
    <property type="protein sequence ID" value="MBB5366382.1"/>
    <property type="molecule type" value="Genomic_DNA"/>
</dbReference>
<proteinExistence type="predicted"/>
<accession>A0A7W8K025</accession>